<keyword evidence="9" id="KW-1185">Reference proteome</keyword>
<dbReference type="Gene3D" id="3.50.50.60">
    <property type="entry name" value="FAD/NAD(P)-binding domain"/>
    <property type="match status" value="1"/>
</dbReference>
<evidence type="ECO:0000313" key="8">
    <source>
        <dbReference type="EMBL" id="KAJ9615105.1"/>
    </source>
</evidence>
<proteinExistence type="inferred from homology"/>
<dbReference type="InterPro" id="IPR050493">
    <property type="entry name" value="FAD-dep_Monooxygenase_BioMet"/>
</dbReference>
<dbReference type="InterPro" id="IPR002938">
    <property type="entry name" value="FAD-bd"/>
</dbReference>
<keyword evidence="5" id="KW-0503">Monooxygenase</keyword>
<evidence type="ECO:0000256" key="1">
    <source>
        <dbReference type="ARBA" id="ARBA00007992"/>
    </source>
</evidence>
<accession>A0AA38XKN0</accession>
<evidence type="ECO:0000259" key="7">
    <source>
        <dbReference type="Pfam" id="PF01494"/>
    </source>
</evidence>
<keyword evidence="4" id="KW-0560">Oxidoreductase</keyword>
<keyword evidence="2" id="KW-0285">Flavoprotein</keyword>
<organism evidence="8 9">
    <name type="scientific">Cladophialophora chaetospira</name>
    <dbReference type="NCBI Taxonomy" id="386627"/>
    <lineage>
        <taxon>Eukaryota</taxon>
        <taxon>Fungi</taxon>
        <taxon>Dikarya</taxon>
        <taxon>Ascomycota</taxon>
        <taxon>Pezizomycotina</taxon>
        <taxon>Eurotiomycetes</taxon>
        <taxon>Chaetothyriomycetidae</taxon>
        <taxon>Chaetothyriales</taxon>
        <taxon>Herpotrichiellaceae</taxon>
        <taxon>Cladophialophora</taxon>
    </lineage>
</organism>
<protein>
    <recommendedName>
        <fullName evidence="7">FAD-binding domain-containing protein</fullName>
    </recommendedName>
</protein>
<evidence type="ECO:0000256" key="4">
    <source>
        <dbReference type="ARBA" id="ARBA00023002"/>
    </source>
</evidence>
<dbReference type="PANTHER" id="PTHR13789:SF242">
    <property type="entry name" value="FAD-BINDING DOMAIN-CONTAINING PROTEIN"/>
    <property type="match status" value="1"/>
</dbReference>
<gene>
    <name evidence="8" type="ORF">H2200_001179</name>
</gene>
<comment type="similarity">
    <text evidence="1">Belongs to the paxM FAD-dependent monooxygenase family.</text>
</comment>
<evidence type="ECO:0000256" key="2">
    <source>
        <dbReference type="ARBA" id="ARBA00022630"/>
    </source>
</evidence>
<comment type="caution">
    <text evidence="8">The sequence shown here is derived from an EMBL/GenBank/DDBJ whole genome shotgun (WGS) entry which is preliminary data.</text>
</comment>
<evidence type="ECO:0000256" key="5">
    <source>
        <dbReference type="ARBA" id="ARBA00023033"/>
    </source>
</evidence>
<name>A0AA38XKN0_9EURO</name>
<evidence type="ECO:0000313" key="9">
    <source>
        <dbReference type="Proteomes" id="UP001172673"/>
    </source>
</evidence>
<keyword evidence="6" id="KW-0472">Membrane</keyword>
<dbReference type="Proteomes" id="UP001172673">
    <property type="component" value="Unassembled WGS sequence"/>
</dbReference>
<dbReference type="GO" id="GO:0004497">
    <property type="term" value="F:monooxygenase activity"/>
    <property type="evidence" value="ECO:0007669"/>
    <property type="project" value="UniProtKB-KW"/>
</dbReference>
<dbReference type="EMBL" id="JAPDRK010000002">
    <property type="protein sequence ID" value="KAJ9615105.1"/>
    <property type="molecule type" value="Genomic_DNA"/>
</dbReference>
<reference evidence="8" key="1">
    <citation type="submission" date="2022-10" db="EMBL/GenBank/DDBJ databases">
        <title>Culturing micro-colonial fungi from biological soil crusts in the Mojave desert and describing Neophaeococcomyces mojavensis, and introducing the new genera and species Taxawa tesnikishii.</title>
        <authorList>
            <person name="Kurbessoian T."/>
            <person name="Stajich J.E."/>
        </authorList>
    </citation>
    <scope>NUCLEOTIDE SEQUENCE</scope>
    <source>
        <strain evidence="8">TK_41</strain>
    </source>
</reference>
<dbReference type="PANTHER" id="PTHR13789">
    <property type="entry name" value="MONOOXYGENASE"/>
    <property type="match status" value="1"/>
</dbReference>
<dbReference type="InterPro" id="IPR036188">
    <property type="entry name" value="FAD/NAD-bd_sf"/>
</dbReference>
<evidence type="ECO:0000256" key="3">
    <source>
        <dbReference type="ARBA" id="ARBA00022827"/>
    </source>
</evidence>
<keyword evidence="6" id="KW-0812">Transmembrane</keyword>
<feature type="transmembrane region" description="Helical" evidence="6">
    <location>
        <begin position="12"/>
        <end position="34"/>
    </location>
</feature>
<keyword evidence="6" id="KW-1133">Transmembrane helix</keyword>
<dbReference type="Pfam" id="PF01494">
    <property type="entry name" value="FAD_binding_3"/>
    <property type="match status" value="1"/>
</dbReference>
<feature type="domain" description="FAD-binding" evidence="7">
    <location>
        <begin position="12"/>
        <end position="177"/>
    </location>
</feature>
<dbReference type="PRINTS" id="PR00420">
    <property type="entry name" value="RNGMNOXGNASE"/>
</dbReference>
<dbReference type="SUPFAM" id="SSF51905">
    <property type="entry name" value="FAD/NAD(P)-binding domain"/>
    <property type="match status" value="1"/>
</dbReference>
<dbReference type="GO" id="GO:0071949">
    <property type="term" value="F:FAD binding"/>
    <property type="evidence" value="ECO:0007669"/>
    <property type="project" value="InterPro"/>
</dbReference>
<dbReference type="SUPFAM" id="SSF54373">
    <property type="entry name" value="FAD-linked reductases, C-terminal domain"/>
    <property type="match status" value="1"/>
</dbReference>
<sequence length="446" mass="49201">MGSTLPLPTSFKVVIVGAGLGGLGAALGLLYGGYMVEILEAAPEIAEIGAGLSLHPNSIRILSSWGLIPQLEGNANVPRSTIINGWKGNEISVLDLIAEGRRFGYPSWDLHRADLHSAMLQRANDLGAVIRCNARVIDCICDDVKNIATVNLHDGTSVQGDLIIGADGVNSTMRQVMYQKKDPPQPTGDTAYRFLTAADKISHDPQLSQLLHQRNLWFGPERHVVAYGIRGGKFLNMVCLDHHDSLGDLMTAPATLKEVKALYQGWDPRLIKLLELSDKPTLLKWKLCTKVVSESWSHSSGLFTLLGDAVHATLPYVAAGAGMALEDGAVLGEVFSRLPKGKRPSINQVKRALSIYEACRRTRTQTIVKRGYLQQHLNHLNDGEDQQRRDEMMRMVPTRPGEALVWRDPEFGPWLLSYDHVQDVNVHWPEDGLEERNSTHVHGSML</sequence>
<evidence type="ECO:0000256" key="6">
    <source>
        <dbReference type="SAM" id="Phobius"/>
    </source>
</evidence>
<dbReference type="AlphaFoldDB" id="A0AA38XKN0"/>
<keyword evidence="3" id="KW-0274">FAD</keyword>